<protein>
    <recommendedName>
        <fullName evidence="4">Large ribosomal subunit protein uL15</fullName>
    </recommendedName>
</protein>
<keyword evidence="3 4" id="KW-0687">Ribonucleoprotein</keyword>
<organism evidence="7 8">
    <name type="scientific">Methylomirabilis oxygeniifera</name>
    <dbReference type="NCBI Taxonomy" id="671143"/>
    <lineage>
        <taxon>Bacteria</taxon>
        <taxon>Candidatus Methylomirabilota</taxon>
        <taxon>Candidatus Methylomirabilia</taxon>
        <taxon>Candidatus Methylomirabilales</taxon>
        <taxon>Candidatus Methylomirabilaceae</taxon>
        <taxon>Candidatus Methylomirabilis</taxon>
    </lineage>
</organism>
<evidence type="ECO:0000313" key="8">
    <source>
        <dbReference type="Proteomes" id="UP000006898"/>
    </source>
</evidence>
<dbReference type="Proteomes" id="UP000006898">
    <property type="component" value="Chromosome"/>
</dbReference>
<dbReference type="PATRIC" id="fig|671143.5.peg.482"/>
<feature type="compositionally biased region" description="Gly residues" evidence="5">
    <location>
        <begin position="21"/>
        <end position="31"/>
    </location>
</feature>
<dbReference type="InterPro" id="IPR036227">
    <property type="entry name" value="Ribosomal_uL15/eL18_sf"/>
</dbReference>
<dbReference type="NCBIfam" id="TIGR01071">
    <property type="entry name" value="rplO_bact"/>
    <property type="match status" value="1"/>
</dbReference>
<dbReference type="PANTHER" id="PTHR12934">
    <property type="entry name" value="50S RIBOSOMAL PROTEIN L15"/>
    <property type="match status" value="1"/>
</dbReference>
<dbReference type="Pfam" id="PF00828">
    <property type="entry name" value="Ribosomal_L27A"/>
    <property type="match status" value="1"/>
</dbReference>
<gene>
    <name evidence="4 7" type="primary">rplO</name>
    <name evidence="7" type="ORF">DAMO_0558</name>
</gene>
<reference evidence="7 8" key="1">
    <citation type="journal article" date="2010" name="Nature">
        <title>Nitrite-driven anaerobic methane oxidation by oxygenic bacteria.</title>
        <authorList>
            <person name="Ettwig K.F."/>
            <person name="Butler M.K."/>
            <person name="Le Paslier D."/>
            <person name="Pelletier E."/>
            <person name="Mangenot S."/>
            <person name="Kuypers M.M.M."/>
            <person name="Schreiber F."/>
            <person name="Dutilh B.E."/>
            <person name="Zedelius J."/>
            <person name="de Beer D."/>
            <person name="Gloerich J."/>
            <person name="Wessels H.J.C.T."/>
            <person name="van Allen T."/>
            <person name="Luesken F."/>
            <person name="Wu M."/>
            <person name="van de Pas-Schoonen K.T."/>
            <person name="Op den Camp H.J.M."/>
            <person name="Janssen-Megens E.M."/>
            <person name="Francoijs K-J."/>
            <person name="Stunnenberg H."/>
            <person name="Weissenbach J."/>
            <person name="Jetten M.S.M."/>
            <person name="Strous M."/>
        </authorList>
    </citation>
    <scope>NUCLEOTIDE SEQUENCE [LARGE SCALE GENOMIC DNA]</scope>
</reference>
<feature type="region of interest" description="Disordered" evidence="5">
    <location>
        <begin position="1"/>
        <end position="51"/>
    </location>
</feature>
<dbReference type="HOGENOM" id="CLU_055188_4_2_0"/>
<dbReference type="InterPro" id="IPR021131">
    <property type="entry name" value="Ribosomal_uL15/eL18"/>
</dbReference>
<dbReference type="eggNOG" id="COG0200">
    <property type="taxonomic scope" value="Bacteria"/>
</dbReference>
<dbReference type="GO" id="GO:0019843">
    <property type="term" value="F:rRNA binding"/>
    <property type="evidence" value="ECO:0007669"/>
    <property type="project" value="UniProtKB-UniRule"/>
</dbReference>
<evidence type="ECO:0000256" key="5">
    <source>
        <dbReference type="SAM" id="MobiDB-lite"/>
    </source>
</evidence>
<keyword evidence="4" id="KW-0699">rRNA-binding</keyword>
<dbReference type="EMBL" id="FP565575">
    <property type="protein sequence ID" value="CBE67634.1"/>
    <property type="molecule type" value="Genomic_DNA"/>
</dbReference>
<dbReference type="Gene3D" id="3.100.10.10">
    <property type="match status" value="1"/>
</dbReference>
<dbReference type="PANTHER" id="PTHR12934:SF11">
    <property type="entry name" value="LARGE RIBOSOMAL SUBUNIT PROTEIN UL15M"/>
    <property type="match status" value="1"/>
</dbReference>
<dbReference type="HAMAP" id="MF_01341">
    <property type="entry name" value="Ribosomal_uL15"/>
    <property type="match status" value="1"/>
</dbReference>
<dbReference type="SUPFAM" id="SSF52080">
    <property type="entry name" value="Ribosomal proteins L15p and L18e"/>
    <property type="match status" value="1"/>
</dbReference>
<evidence type="ECO:0000256" key="3">
    <source>
        <dbReference type="ARBA" id="ARBA00023274"/>
    </source>
</evidence>
<accession>D5MKI7</accession>
<dbReference type="KEGG" id="mox:DAMO_0558"/>
<dbReference type="InterPro" id="IPR030878">
    <property type="entry name" value="Ribosomal_uL15"/>
</dbReference>
<evidence type="ECO:0000259" key="6">
    <source>
        <dbReference type="Pfam" id="PF00828"/>
    </source>
</evidence>
<keyword evidence="2 4" id="KW-0689">Ribosomal protein</keyword>
<dbReference type="GO" id="GO:0003735">
    <property type="term" value="F:structural constituent of ribosome"/>
    <property type="evidence" value="ECO:0007669"/>
    <property type="project" value="InterPro"/>
</dbReference>
<evidence type="ECO:0000256" key="1">
    <source>
        <dbReference type="ARBA" id="ARBA00007320"/>
    </source>
</evidence>
<proteinExistence type="inferred from homology"/>
<sequence length="148" mass="16178">MKLHELKPPAGASRRRKRVGRGTGSGHGKTSGRGEKGQKARSGAHIHPWFEGGQLPLHRRVPKRGFTNRFKKVYATVNLQDLERFEPGTKVTPGLLQERRLVKDLKAGLKILADGVLSKPLCVAAHKFSKRSMEKILASGGTVEVIGA</sequence>
<name>D5MKI7_METO1</name>
<comment type="similarity">
    <text evidence="1 4">Belongs to the universal ribosomal protein uL15 family.</text>
</comment>
<evidence type="ECO:0000256" key="2">
    <source>
        <dbReference type="ARBA" id="ARBA00022980"/>
    </source>
</evidence>
<dbReference type="STRING" id="671143.DAMO_0558"/>
<feature type="domain" description="Large ribosomal subunit protein uL15/eL18" evidence="6">
    <location>
        <begin position="76"/>
        <end position="144"/>
    </location>
</feature>
<dbReference type="InterPro" id="IPR005749">
    <property type="entry name" value="Ribosomal_uL15_bac-type"/>
</dbReference>
<keyword evidence="4" id="KW-0694">RNA-binding</keyword>
<dbReference type="GO" id="GO:0022625">
    <property type="term" value="C:cytosolic large ribosomal subunit"/>
    <property type="evidence" value="ECO:0007669"/>
    <property type="project" value="TreeGrafter"/>
</dbReference>
<dbReference type="GO" id="GO:0006412">
    <property type="term" value="P:translation"/>
    <property type="evidence" value="ECO:0007669"/>
    <property type="project" value="UniProtKB-UniRule"/>
</dbReference>
<comment type="function">
    <text evidence="4">Binds to the 23S rRNA.</text>
</comment>
<dbReference type="AlphaFoldDB" id="D5MKI7"/>
<comment type="subunit">
    <text evidence="4">Part of the 50S ribosomal subunit.</text>
</comment>
<evidence type="ECO:0000313" key="7">
    <source>
        <dbReference type="EMBL" id="CBE67634.1"/>
    </source>
</evidence>
<evidence type="ECO:0000256" key="4">
    <source>
        <dbReference type="HAMAP-Rule" id="MF_01341"/>
    </source>
</evidence>